<feature type="compositionally biased region" description="Basic residues" evidence="2">
    <location>
        <begin position="360"/>
        <end position="370"/>
    </location>
</feature>
<dbReference type="Proteomes" id="UP000694660">
    <property type="component" value="Unassembled WGS sequence"/>
</dbReference>
<feature type="region of interest" description="Disordered" evidence="2">
    <location>
        <begin position="353"/>
        <end position="394"/>
    </location>
</feature>
<evidence type="ECO:0000256" key="1">
    <source>
        <dbReference type="SAM" id="Coils"/>
    </source>
</evidence>
<protein>
    <submittedName>
        <fullName evidence="3">Uncharacterized protein</fullName>
    </submittedName>
</protein>
<evidence type="ECO:0000313" key="3">
    <source>
        <dbReference type="EMBL" id="MBT0963844.1"/>
    </source>
</evidence>
<gene>
    <name evidence="3" type="ORF">I8J34_21910</name>
</gene>
<name>A0A944DSU8_DENI1</name>
<sequence length="482" mass="52424">MTETSTAQVLGEARTNTRKDSIVNVFANIDEALLLFDPARNRLIEIPREHAVAFHEEANRMKSLAQRLAEARQEMLDLGEQFDAAANVQQPSLERLAVLKERITDARKQYDAVYEDIKKHLGDTGYLSSKGDGKELVELIPLARRKGGGAPREWGRKWTYVRSDKMKNHWREYKLGKADSAAGQDASFIREGRIDTSKLREQFGQLDATIKNEWFKVHDAGYLFPNLQAWADTLNQKASEALPARFKSEISLFRYFAGCGAGGEWKPLEGKMSGKLNGSAELMLAHGECKTEGFAPSEHGWVLAMVGAKSGAPFHIGAIRLAGSLKVEGAVGASVAAELSVEVDYSALTGKPSVKGARGPVRRHQGRRRSERRDAVQEPGEQPAIRGHRQGRAEAGCDVRRRGGGVIGAGLSGWTVPLQGEGRLVFRARCQRRVGAGSGPEPDRQLPAVVLPCIAQCGVRVRGGGDRTSVQGGDAVAGVDGE</sequence>
<organism evidence="3 4">
    <name type="scientific">Denitromonas iodatirespirans</name>
    <dbReference type="NCBI Taxonomy" id="2795389"/>
    <lineage>
        <taxon>Bacteria</taxon>
        <taxon>Pseudomonadati</taxon>
        <taxon>Pseudomonadota</taxon>
        <taxon>Betaproteobacteria</taxon>
        <taxon>Rhodocyclales</taxon>
        <taxon>Zoogloeaceae</taxon>
        <taxon>Denitromonas</taxon>
    </lineage>
</organism>
<keyword evidence="1" id="KW-0175">Coiled coil</keyword>
<keyword evidence="4" id="KW-1185">Reference proteome</keyword>
<comment type="caution">
    <text evidence="3">The sequence shown here is derived from an EMBL/GenBank/DDBJ whole genome shotgun (WGS) entry which is preliminary data.</text>
</comment>
<proteinExistence type="predicted"/>
<dbReference type="RefSeq" id="WP_214363772.1">
    <property type="nucleotide sequence ID" value="NZ_JAEKFT010000040.1"/>
</dbReference>
<evidence type="ECO:0000256" key="2">
    <source>
        <dbReference type="SAM" id="MobiDB-lite"/>
    </source>
</evidence>
<accession>A0A944DSU8</accession>
<dbReference type="AlphaFoldDB" id="A0A944DSU8"/>
<feature type="coiled-coil region" evidence="1">
    <location>
        <begin position="54"/>
        <end position="116"/>
    </location>
</feature>
<evidence type="ECO:0000313" key="4">
    <source>
        <dbReference type="Proteomes" id="UP000694660"/>
    </source>
</evidence>
<reference evidence="4" key="1">
    <citation type="journal article" date="2022" name="ISME J.">
        <title>Genetic and phylogenetic analysis of dissimilatory iodate-reducing bacteria identifies potential niches across the world's oceans.</title>
        <authorList>
            <person name="Reyes-Umana V."/>
            <person name="Henning Z."/>
            <person name="Lee K."/>
            <person name="Barnum T.P."/>
            <person name="Coates J.D."/>
        </authorList>
    </citation>
    <scope>NUCLEOTIDE SEQUENCE [LARGE SCALE GENOMIC DNA]</scope>
    <source>
        <strain evidence="4">IR12</strain>
    </source>
</reference>
<dbReference type="EMBL" id="JAEKFT010000040">
    <property type="protein sequence ID" value="MBT0963844.1"/>
    <property type="molecule type" value="Genomic_DNA"/>
</dbReference>